<dbReference type="InterPro" id="IPR036361">
    <property type="entry name" value="SAP_dom_sf"/>
</dbReference>
<sequence length="524" mass="58811">MKNFGDMQLSELRNECRKRGAKLDGRKKDFVERLEAYEWNANFGNTTTLEKEYMMTVPDASLYRDINLDSPLPVITEGNVAAYLRSSDAKLTNIAKDLYRERYLSFCRFAPGQFNTIFVRSKCQAQMKSGVSYIVDIEIDCDGLVCEAQCECAAGMGPTAHCKHVSAVLYGLSIYVAEGNIKTMETCTQTLQQFRDVKRAHGGSPVKAENLKLPFGDKIVFDPRPVSGRGKEDYEVVFSNTWKACPLVSERPVSHLFEPANMRAVVNDHDYCKEPLEDQCLKGLGIVSLTSKERNTIEQQTRGQAGNSQWVTERTKRLQSSNFGHLCKLTSRTDHKLLAKSLTCTKPVCNAPSLKHGKKYELTALQKFAVATGKQVTMCGVFVCESHTFLGGSPDAIVQETDGSNTVVEVKCPYSAKDLMISEKTVPYLEESGGHLQLKKSHDYYYQIQGQMLCVGVSMAYFVVYTFKDMVTLNIPRDDVFITAMVDKLQVFFDNHFKPALLETYLYRDFADEASEAEQGEVEA</sequence>
<dbReference type="InterPro" id="IPR051703">
    <property type="entry name" value="NF-kappa-B_Signaling_Reg"/>
</dbReference>
<protein>
    <recommendedName>
        <fullName evidence="6">SWIM-type domain-containing protein</fullName>
    </recommendedName>
</protein>
<dbReference type="PROSITE" id="PS50966">
    <property type="entry name" value="ZF_SWIM"/>
    <property type="match status" value="1"/>
</dbReference>
<evidence type="ECO:0000259" key="3">
    <source>
        <dbReference type="PROSITE" id="PS50966"/>
    </source>
</evidence>
<dbReference type="CDD" id="cd22343">
    <property type="entry name" value="PDDEXK_lambda_exonuclease-like"/>
    <property type="match status" value="1"/>
</dbReference>
<dbReference type="InterPro" id="IPR019080">
    <property type="entry name" value="YqaJ_viral_recombinase"/>
</dbReference>
<name>A0AAN9G5B3_9CAEN</name>
<dbReference type="PANTHER" id="PTHR46609:SF8">
    <property type="entry name" value="YQAJ VIRAL RECOMBINASE DOMAIN-CONTAINING PROTEIN"/>
    <property type="match status" value="1"/>
</dbReference>
<keyword evidence="1" id="KW-0863">Zinc-finger</keyword>
<evidence type="ECO:0000256" key="1">
    <source>
        <dbReference type="PROSITE-ProRule" id="PRU00325"/>
    </source>
</evidence>
<dbReference type="SUPFAM" id="SSF68906">
    <property type="entry name" value="SAP domain"/>
    <property type="match status" value="1"/>
</dbReference>
<dbReference type="GO" id="GO:0006281">
    <property type="term" value="P:DNA repair"/>
    <property type="evidence" value="ECO:0007669"/>
    <property type="project" value="UniProtKB-ARBA"/>
</dbReference>
<dbReference type="InterPro" id="IPR011335">
    <property type="entry name" value="Restrct_endonuc-II-like"/>
</dbReference>
<organism evidence="4 5">
    <name type="scientific">Littorina saxatilis</name>
    <dbReference type="NCBI Taxonomy" id="31220"/>
    <lineage>
        <taxon>Eukaryota</taxon>
        <taxon>Metazoa</taxon>
        <taxon>Spiralia</taxon>
        <taxon>Lophotrochozoa</taxon>
        <taxon>Mollusca</taxon>
        <taxon>Gastropoda</taxon>
        <taxon>Caenogastropoda</taxon>
        <taxon>Littorinimorpha</taxon>
        <taxon>Littorinoidea</taxon>
        <taxon>Littorinidae</taxon>
        <taxon>Littorina</taxon>
    </lineage>
</organism>
<dbReference type="InterPro" id="IPR007527">
    <property type="entry name" value="Znf_SWIM"/>
</dbReference>
<keyword evidence="1" id="KW-0862">Zinc</keyword>
<keyword evidence="1" id="KW-0479">Metal-binding</keyword>
<dbReference type="Gene3D" id="3.90.320.10">
    <property type="match status" value="1"/>
</dbReference>
<comment type="caution">
    <text evidence="4">The sequence shown here is derived from an EMBL/GenBank/DDBJ whole genome shotgun (WGS) entry which is preliminary data.</text>
</comment>
<dbReference type="Pfam" id="PF02037">
    <property type="entry name" value="SAP"/>
    <property type="match status" value="1"/>
</dbReference>
<dbReference type="Proteomes" id="UP001374579">
    <property type="component" value="Unassembled WGS sequence"/>
</dbReference>
<proteinExistence type="predicted"/>
<feature type="domain" description="SAP" evidence="2">
    <location>
        <begin position="4"/>
        <end position="38"/>
    </location>
</feature>
<evidence type="ECO:0008006" key="6">
    <source>
        <dbReference type="Google" id="ProtNLM"/>
    </source>
</evidence>
<feature type="domain" description="SWIM-type" evidence="3">
    <location>
        <begin position="133"/>
        <end position="173"/>
    </location>
</feature>
<evidence type="ECO:0000259" key="2">
    <source>
        <dbReference type="PROSITE" id="PS50800"/>
    </source>
</evidence>
<dbReference type="Gene3D" id="1.10.720.30">
    <property type="entry name" value="SAP domain"/>
    <property type="match status" value="1"/>
</dbReference>
<dbReference type="EMBL" id="JBAMIC010000018">
    <property type="protein sequence ID" value="KAK7095402.1"/>
    <property type="molecule type" value="Genomic_DNA"/>
</dbReference>
<dbReference type="InterPro" id="IPR003034">
    <property type="entry name" value="SAP_dom"/>
</dbReference>
<keyword evidence="5" id="KW-1185">Reference proteome</keyword>
<dbReference type="AlphaFoldDB" id="A0AAN9G5B3"/>
<dbReference type="SUPFAM" id="SSF52980">
    <property type="entry name" value="Restriction endonuclease-like"/>
    <property type="match status" value="1"/>
</dbReference>
<dbReference type="GO" id="GO:0008270">
    <property type="term" value="F:zinc ion binding"/>
    <property type="evidence" value="ECO:0007669"/>
    <property type="project" value="UniProtKB-KW"/>
</dbReference>
<reference evidence="4 5" key="1">
    <citation type="submission" date="2024-02" db="EMBL/GenBank/DDBJ databases">
        <title>Chromosome-scale genome assembly of the rough periwinkle Littorina saxatilis.</title>
        <authorList>
            <person name="De Jode A."/>
            <person name="Faria R."/>
            <person name="Formenti G."/>
            <person name="Sims Y."/>
            <person name="Smith T.P."/>
            <person name="Tracey A."/>
            <person name="Wood J.M.D."/>
            <person name="Zagrodzka Z.B."/>
            <person name="Johannesson K."/>
            <person name="Butlin R.K."/>
            <person name="Leder E.H."/>
        </authorList>
    </citation>
    <scope>NUCLEOTIDE SEQUENCE [LARGE SCALE GENOMIC DNA]</scope>
    <source>
        <strain evidence="4">Snail1</strain>
        <tissue evidence="4">Muscle</tissue>
    </source>
</reference>
<dbReference type="PANTHER" id="PTHR46609">
    <property type="entry name" value="EXONUCLEASE, PHAGE-TYPE/RECB, C-TERMINAL DOMAIN-CONTAINING PROTEIN"/>
    <property type="match status" value="1"/>
</dbReference>
<accession>A0AAN9G5B3</accession>
<gene>
    <name evidence="4" type="ORF">V1264_006814</name>
</gene>
<dbReference type="SMART" id="SM00513">
    <property type="entry name" value="SAP"/>
    <property type="match status" value="1"/>
</dbReference>
<dbReference type="Pfam" id="PF09588">
    <property type="entry name" value="YqaJ"/>
    <property type="match status" value="1"/>
</dbReference>
<evidence type="ECO:0000313" key="5">
    <source>
        <dbReference type="Proteomes" id="UP001374579"/>
    </source>
</evidence>
<evidence type="ECO:0000313" key="4">
    <source>
        <dbReference type="EMBL" id="KAK7095402.1"/>
    </source>
</evidence>
<dbReference type="InterPro" id="IPR011604">
    <property type="entry name" value="PDDEXK-like_dom_sf"/>
</dbReference>
<dbReference type="PROSITE" id="PS50800">
    <property type="entry name" value="SAP"/>
    <property type="match status" value="1"/>
</dbReference>